<protein>
    <submittedName>
        <fullName evidence="1">Uncharacterized protein</fullName>
    </submittedName>
</protein>
<dbReference type="Proteomes" id="UP000268350">
    <property type="component" value="Unassembled WGS sequence"/>
</dbReference>
<dbReference type="STRING" id="7266.A0A3B0K6F7"/>
<accession>A0A3B0K6F7</accession>
<reference evidence="2" key="1">
    <citation type="submission" date="2018-01" db="EMBL/GenBank/DDBJ databases">
        <authorList>
            <person name="Alioto T."/>
            <person name="Alioto T."/>
        </authorList>
    </citation>
    <scope>NUCLEOTIDE SEQUENCE [LARGE SCALE GENOMIC DNA]</scope>
</reference>
<dbReference type="EMBL" id="OUUW01000031">
    <property type="protein sequence ID" value="SPP89807.1"/>
    <property type="molecule type" value="Genomic_DNA"/>
</dbReference>
<keyword evidence="2" id="KW-1185">Reference proteome</keyword>
<name>A0A3B0K6F7_DROGU</name>
<dbReference type="OrthoDB" id="6381815at2759"/>
<sequence>MTVPGTDLLAEALADCQVVNDTDYVNATNTSVALLHIETRSSAGTGLIDVGDEESDGVVFVSHVLPPAAAHLTPPITARTNETNALLNQTPIMSTLENPSAVQLRRVSPLGEVNLDDSLAVLGATNTSGVPTSLELPITVTNPAIAHRVTAPIAEIVQLAPFQYSLTLDEEEVCRASEITVPGTDLLAEALADCQVVNDTDYVNATNTSVALLHIETRSSAGTGLIDVGDEESDGVVFVSHVLPPAAAHLTPPITARTNETNALLNQTPIMSTLENPSAVQLRRVSPLGEVNLDDSLAVLGATNTSGVPTSLELPITVTNPAIAHRVTAPIAEIVQLAPFQ</sequence>
<evidence type="ECO:0000313" key="1">
    <source>
        <dbReference type="EMBL" id="SPP89807.1"/>
    </source>
</evidence>
<dbReference type="AlphaFoldDB" id="A0A3B0K6F7"/>
<organism evidence="1 2">
    <name type="scientific">Drosophila guanche</name>
    <name type="common">Fruit fly</name>
    <dbReference type="NCBI Taxonomy" id="7266"/>
    <lineage>
        <taxon>Eukaryota</taxon>
        <taxon>Metazoa</taxon>
        <taxon>Ecdysozoa</taxon>
        <taxon>Arthropoda</taxon>
        <taxon>Hexapoda</taxon>
        <taxon>Insecta</taxon>
        <taxon>Pterygota</taxon>
        <taxon>Neoptera</taxon>
        <taxon>Endopterygota</taxon>
        <taxon>Diptera</taxon>
        <taxon>Brachycera</taxon>
        <taxon>Muscomorpha</taxon>
        <taxon>Ephydroidea</taxon>
        <taxon>Drosophilidae</taxon>
        <taxon>Drosophila</taxon>
        <taxon>Sophophora</taxon>
    </lineage>
</organism>
<evidence type="ECO:0000313" key="2">
    <source>
        <dbReference type="Proteomes" id="UP000268350"/>
    </source>
</evidence>
<gene>
    <name evidence="1" type="ORF">DGUA_6G020524</name>
</gene>
<proteinExistence type="predicted"/>